<reference evidence="2 3" key="1">
    <citation type="journal article" date="2016" name="Nat. Commun.">
        <title>Thousands of microbial genomes shed light on interconnected biogeochemical processes in an aquifer system.</title>
        <authorList>
            <person name="Anantharaman K."/>
            <person name="Brown C.T."/>
            <person name="Hug L.A."/>
            <person name="Sharon I."/>
            <person name="Castelle C.J."/>
            <person name="Probst A.J."/>
            <person name="Thomas B.C."/>
            <person name="Singh A."/>
            <person name="Wilkins M.J."/>
            <person name="Karaoz U."/>
            <person name="Brodie E.L."/>
            <person name="Williams K.H."/>
            <person name="Hubbard S.S."/>
            <person name="Banfield J.F."/>
        </authorList>
    </citation>
    <scope>NUCLEOTIDE SEQUENCE [LARGE SCALE GENOMIC DNA]</scope>
</reference>
<feature type="chain" id="PRO_5009514556" description="FlgD Ig-like domain-containing protein" evidence="1">
    <location>
        <begin position="20"/>
        <end position="183"/>
    </location>
</feature>
<dbReference type="NCBIfam" id="TIGR04183">
    <property type="entry name" value="Por_Secre_tail"/>
    <property type="match status" value="1"/>
</dbReference>
<evidence type="ECO:0000313" key="2">
    <source>
        <dbReference type="EMBL" id="OGC28343.1"/>
    </source>
</evidence>
<comment type="caution">
    <text evidence="2">The sequence shown here is derived from an EMBL/GenBank/DDBJ whole genome shotgun (WGS) entry which is preliminary data.</text>
</comment>
<sequence length="183" mass="19172">MKLLLIIVSLVLFLSPGFAYSTTPEALTMTPAISTGTNYINYGVAGESVAGLIYGGGYGGSVGLASMIYTPLFPQAGGAVAIIPSGEGEAIVYPNPFVPVSQPVTIAYKYAVDAQVKAYVFDISGGLIKLISDTSANRGSDGYSRVVWDGRSVFGESVDNGVYFVRIVIDGRTIAKTKVIALR</sequence>
<dbReference type="Proteomes" id="UP000178602">
    <property type="component" value="Unassembled WGS sequence"/>
</dbReference>
<evidence type="ECO:0000256" key="1">
    <source>
        <dbReference type="SAM" id="SignalP"/>
    </source>
</evidence>
<dbReference type="AlphaFoldDB" id="A0A1F4T8E4"/>
<organism evidence="2 3">
    <name type="scientific">candidate division WOR-1 bacterium RIFOXYC12_FULL_54_18</name>
    <dbReference type="NCBI Taxonomy" id="1802584"/>
    <lineage>
        <taxon>Bacteria</taxon>
        <taxon>Bacillati</taxon>
        <taxon>Saganbacteria</taxon>
    </lineage>
</organism>
<gene>
    <name evidence="2" type="ORF">A3K49_05115</name>
</gene>
<name>A0A1F4T8E4_UNCSA</name>
<dbReference type="EMBL" id="MEUG01000001">
    <property type="protein sequence ID" value="OGC28343.1"/>
    <property type="molecule type" value="Genomic_DNA"/>
</dbReference>
<evidence type="ECO:0008006" key="4">
    <source>
        <dbReference type="Google" id="ProtNLM"/>
    </source>
</evidence>
<accession>A0A1F4T8E4</accession>
<proteinExistence type="predicted"/>
<protein>
    <recommendedName>
        <fullName evidence="4">FlgD Ig-like domain-containing protein</fullName>
    </recommendedName>
</protein>
<dbReference type="Gene3D" id="2.60.40.4070">
    <property type="match status" value="1"/>
</dbReference>
<dbReference type="InterPro" id="IPR026444">
    <property type="entry name" value="Secre_tail"/>
</dbReference>
<keyword evidence="1" id="KW-0732">Signal</keyword>
<evidence type="ECO:0000313" key="3">
    <source>
        <dbReference type="Proteomes" id="UP000178602"/>
    </source>
</evidence>
<feature type="signal peptide" evidence="1">
    <location>
        <begin position="1"/>
        <end position="19"/>
    </location>
</feature>